<evidence type="ECO:0000259" key="2">
    <source>
        <dbReference type="PROSITE" id="PS50878"/>
    </source>
</evidence>
<keyword evidence="3" id="KW-0548">Nucleotidyltransferase</keyword>
<dbReference type="InterPro" id="IPR013597">
    <property type="entry name" value="Mat_intron_G2"/>
</dbReference>
<dbReference type="PROSITE" id="PS50878">
    <property type="entry name" value="RT_POL"/>
    <property type="match status" value="1"/>
</dbReference>
<accession>A0ABU1M285</accession>
<dbReference type="PANTHER" id="PTHR34047">
    <property type="entry name" value="NUCLEAR INTRON MATURASE 1, MITOCHONDRIAL-RELATED"/>
    <property type="match status" value="1"/>
</dbReference>
<feature type="domain" description="Reverse transcriptase" evidence="2">
    <location>
        <begin position="82"/>
        <end position="315"/>
    </location>
</feature>
<protein>
    <submittedName>
        <fullName evidence="3">RNA-directed DNA polymerase</fullName>
        <ecNumber evidence="3">2.7.7.49</ecNumber>
    </submittedName>
</protein>
<keyword evidence="3" id="KW-0808">Transferase</keyword>
<dbReference type="InterPro" id="IPR030931">
    <property type="entry name" value="Group_II_RT_mat"/>
</dbReference>
<dbReference type="RefSeq" id="WP_310127561.1">
    <property type="nucleotide sequence ID" value="NZ_JAVDRP010000033.1"/>
</dbReference>
<dbReference type="Pfam" id="PF08388">
    <property type="entry name" value="GIIM"/>
    <property type="match status" value="1"/>
</dbReference>
<comment type="caution">
    <text evidence="3">The sequence shown here is derived from an EMBL/GenBank/DDBJ whole genome shotgun (WGS) entry which is preliminary data.</text>
</comment>
<dbReference type="InterPro" id="IPR000477">
    <property type="entry name" value="RT_dom"/>
</dbReference>
<dbReference type="EC" id="2.7.7.49" evidence="3"/>
<dbReference type="GO" id="GO:0003964">
    <property type="term" value="F:RNA-directed DNA polymerase activity"/>
    <property type="evidence" value="ECO:0007669"/>
    <property type="project" value="UniProtKB-KW"/>
</dbReference>
<dbReference type="Pfam" id="PF00078">
    <property type="entry name" value="RVT_1"/>
    <property type="match status" value="1"/>
</dbReference>
<dbReference type="InterPro" id="IPR051083">
    <property type="entry name" value="GrpII_Intron_Splice-Mob/Def"/>
</dbReference>
<evidence type="ECO:0000313" key="3">
    <source>
        <dbReference type="EMBL" id="MDR6413118.1"/>
    </source>
</evidence>
<dbReference type="NCBIfam" id="TIGR04416">
    <property type="entry name" value="group_II_RT_mat"/>
    <property type="match status" value="1"/>
</dbReference>
<gene>
    <name evidence="3" type="ORF">J2804_006555</name>
</gene>
<evidence type="ECO:0000313" key="4">
    <source>
        <dbReference type="Proteomes" id="UP001264340"/>
    </source>
</evidence>
<sequence>MGGKDEMTKASSSLQDLRRGIYVKAKAEPSWRFWGLYVHVCKMETLREAYALARKNNGASGIDGVTFEVIEEQGVEAFLEQIQSELVERAYVPLRARRQEIPKDGGKVRVLSIPAIRDRVVQGALKLILEPIFEADFQPGSYGYRPKRTAHEAVHRVATAIVQWKTRVIDLDLRAYFDTVRHHLLLEKVARRVNDDEVMRLLKLMLTASGKQGVPQGGVISPLLSNVYLTEVDRMLERAKDATRHGKYTYVEYVRFADDLVVLIDAHPRHAWLLGAVTKRLREEFAKLQVEVNEEKSRTVDLDRAESFGFLGFDFRRLRSVKRHVWRAHYTPKLKKRTALLRKLKGVFRRYQSQPVDRVVELINPVLRGWVNYFAVGHSSECFSFIKDWVEKKIRRHMGRSRNRRGFGWKKWSRRWLYEDLKLFNGYRVRRTAVPKASPA</sequence>
<organism evidence="3 4">
    <name type="scientific">Paraburkholderia terricola</name>
    <dbReference type="NCBI Taxonomy" id="169427"/>
    <lineage>
        <taxon>Bacteria</taxon>
        <taxon>Pseudomonadati</taxon>
        <taxon>Pseudomonadota</taxon>
        <taxon>Betaproteobacteria</taxon>
        <taxon>Burkholderiales</taxon>
        <taxon>Burkholderiaceae</taxon>
        <taxon>Paraburkholderia</taxon>
    </lineage>
</organism>
<evidence type="ECO:0000256" key="1">
    <source>
        <dbReference type="ARBA" id="ARBA00034120"/>
    </source>
</evidence>
<dbReference type="Proteomes" id="UP001264340">
    <property type="component" value="Unassembled WGS sequence"/>
</dbReference>
<dbReference type="EMBL" id="JAVDRP010000033">
    <property type="protein sequence ID" value="MDR6413118.1"/>
    <property type="molecule type" value="Genomic_DNA"/>
</dbReference>
<reference evidence="3 4" key="1">
    <citation type="submission" date="2023-07" db="EMBL/GenBank/DDBJ databases">
        <title>Sorghum-associated microbial communities from plants grown in Nebraska, USA.</title>
        <authorList>
            <person name="Schachtman D."/>
        </authorList>
    </citation>
    <scope>NUCLEOTIDE SEQUENCE [LARGE SCALE GENOMIC DNA]</scope>
    <source>
        <strain evidence="3 4">DS1316</strain>
    </source>
</reference>
<name>A0ABU1M285_9BURK</name>
<dbReference type="PANTHER" id="PTHR34047:SF8">
    <property type="entry name" value="PROTEIN YKFC"/>
    <property type="match status" value="1"/>
</dbReference>
<dbReference type="CDD" id="cd01651">
    <property type="entry name" value="RT_G2_intron"/>
    <property type="match status" value="1"/>
</dbReference>
<proteinExistence type="inferred from homology"/>
<dbReference type="SUPFAM" id="SSF56672">
    <property type="entry name" value="DNA/RNA polymerases"/>
    <property type="match status" value="1"/>
</dbReference>
<keyword evidence="4" id="KW-1185">Reference proteome</keyword>
<dbReference type="InterPro" id="IPR043502">
    <property type="entry name" value="DNA/RNA_pol_sf"/>
</dbReference>
<comment type="similarity">
    <text evidence="1">Belongs to the bacterial reverse transcriptase family.</text>
</comment>
<keyword evidence="3" id="KW-0695">RNA-directed DNA polymerase</keyword>